<proteinExistence type="predicted"/>
<reference evidence="1 2" key="1">
    <citation type="submission" date="2019-03" db="EMBL/GenBank/DDBJ databases">
        <title>Halomonas marinisediminis sp. nov., a moderately halophilic bacterium isolated from the Bohai Gulf.</title>
        <authorList>
            <person name="Ji X."/>
        </authorList>
    </citation>
    <scope>NUCLEOTIDE SEQUENCE [LARGE SCALE GENOMIC DNA]</scope>
    <source>
        <strain evidence="1 2">204</strain>
    </source>
</reference>
<organism evidence="1 2">
    <name type="scientific">Halomonas marinisediminis</name>
    <dbReference type="NCBI Taxonomy" id="2546095"/>
    <lineage>
        <taxon>Bacteria</taxon>
        <taxon>Pseudomonadati</taxon>
        <taxon>Pseudomonadota</taxon>
        <taxon>Gammaproteobacteria</taxon>
        <taxon>Oceanospirillales</taxon>
        <taxon>Halomonadaceae</taxon>
        <taxon>Halomonas</taxon>
    </lineage>
</organism>
<dbReference type="RefSeq" id="WP_132044889.1">
    <property type="nucleotide sequence ID" value="NZ_SLTR01000022.1"/>
</dbReference>
<dbReference type="EMBL" id="SLTR01000022">
    <property type="protein sequence ID" value="TDB00780.1"/>
    <property type="molecule type" value="Genomic_DNA"/>
</dbReference>
<evidence type="ECO:0000313" key="2">
    <source>
        <dbReference type="Proteomes" id="UP000294823"/>
    </source>
</evidence>
<name>A0ABY2D6S3_9GAMM</name>
<comment type="caution">
    <text evidence="1">The sequence shown here is derived from an EMBL/GenBank/DDBJ whole genome shotgun (WGS) entry which is preliminary data.</text>
</comment>
<gene>
    <name evidence="1" type="ORF">E0702_13995</name>
</gene>
<protein>
    <submittedName>
        <fullName evidence="1">Uncharacterized protein</fullName>
    </submittedName>
</protein>
<keyword evidence="2" id="KW-1185">Reference proteome</keyword>
<sequence>MDFTISLFDILLERRQAAVFIGAPLEKIEKILACRELSRQGLSDSVQPVAIAVANTVAPLAVSIASWAVPSGAASFFWVDAAVPDGKRVA</sequence>
<evidence type="ECO:0000313" key="1">
    <source>
        <dbReference type="EMBL" id="TDB00780.1"/>
    </source>
</evidence>
<accession>A0ABY2D6S3</accession>
<dbReference type="Proteomes" id="UP000294823">
    <property type="component" value="Unassembled WGS sequence"/>
</dbReference>